<evidence type="ECO:0000313" key="2">
    <source>
        <dbReference type="RefSeq" id="XP_048140721.1"/>
    </source>
</evidence>
<accession>A0ABM3HVV8</accession>
<dbReference type="GeneID" id="125316440"/>
<reference evidence="2" key="1">
    <citation type="submission" date="2025-08" db="UniProtKB">
        <authorList>
            <consortium name="RefSeq"/>
        </authorList>
    </citation>
    <scope>IDENTIFICATION</scope>
    <source>
        <tissue evidence="2">Leaf</tissue>
    </source>
</reference>
<dbReference type="Proteomes" id="UP000827889">
    <property type="component" value="Chromosome 9"/>
</dbReference>
<evidence type="ECO:0000313" key="1">
    <source>
        <dbReference type="Proteomes" id="UP000827889"/>
    </source>
</evidence>
<dbReference type="PANTHER" id="PTHR15922">
    <property type="entry name" value="NEUROBLASTOMA-AMPLIFIED SEQUENCE"/>
    <property type="match status" value="1"/>
</dbReference>
<protein>
    <submittedName>
        <fullName evidence="2">MAG2-interacting protein 2-like</fullName>
    </submittedName>
</protein>
<gene>
    <name evidence="2" type="primary">LOC125316440</name>
</gene>
<proteinExistence type="predicted"/>
<dbReference type="RefSeq" id="XP_048140721.1">
    <property type="nucleotide sequence ID" value="XM_048284764.1"/>
</dbReference>
<dbReference type="PANTHER" id="PTHR15922:SF2">
    <property type="entry name" value="NBAS SUBUNIT OF NRZ TETHERING COMPLEX"/>
    <property type="match status" value="1"/>
</dbReference>
<sequence length="291" mass="33335">MEQLCFLKMRLSHLVRWLREIASENKLDLCLVVIDEGCRDFGHNGFFKDEVEAVDSTLQCIYRCSSTNQWSNMATILSKLPQVQGCLNLECFRDEVYRNIDEHSVEALANMVQALVSFLLMPLVGNEITNFTVERPETYQGLIGQVEHKYEMCRTYIKLLTDSDIFEIMERFFIVNIPNSWKFTGYLSLARMSNPPILRKFHAARDQERFLGCGFGVISEVFSEAESLCSSSLEAEKEMQGLPALYVSILEPILQGLASEVPEFQNLCNLLSSLSKLEGDMESQRRVRRVV</sequence>
<keyword evidence="1" id="KW-1185">Reference proteome</keyword>
<organism evidence="1 2">
    <name type="scientific">Rhodamnia argentea</name>
    <dbReference type="NCBI Taxonomy" id="178133"/>
    <lineage>
        <taxon>Eukaryota</taxon>
        <taxon>Viridiplantae</taxon>
        <taxon>Streptophyta</taxon>
        <taxon>Embryophyta</taxon>
        <taxon>Tracheophyta</taxon>
        <taxon>Spermatophyta</taxon>
        <taxon>Magnoliopsida</taxon>
        <taxon>eudicotyledons</taxon>
        <taxon>Gunneridae</taxon>
        <taxon>Pentapetalae</taxon>
        <taxon>rosids</taxon>
        <taxon>malvids</taxon>
        <taxon>Myrtales</taxon>
        <taxon>Myrtaceae</taxon>
        <taxon>Myrtoideae</taxon>
        <taxon>Myrteae</taxon>
        <taxon>Australasian group</taxon>
        <taxon>Rhodamnia</taxon>
    </lineage>
</organism>
<name>A0ABM3HVV8_9MYRT</name>